<comment type="similarity">
    <text evidence="2">Belongs to the ABC transporter superfamily.</text>
</comment>
<feature type="transmembrane region" description="Helical" evidence="9">
    <location>
        <begin position="186"/>
        <end position="208"/>
    </location>
</feature>
<evidence type="ECO:0000256" key="2">
    <source>
        <dbReference type="ARBA" id="ARBA00005417"/>
    </source>
</evidence>
<keyword evidence="7 9" id="KW-0472">Membrane</keyword>
<dbReference type="InterPro" id="IPR039421">
    <property type="entry name" value="Type_1_exporter"/>
</dbReference>
<evidence type="ECO:0000256" key="8">
    <source>
        <dbReference type="SAM" id="MobiDB-lite"/>
    </source>
</evidence>
<dbReference type="PROSITE" id="PS50929">
    <property type="entry name" value="ABC_TM1F"/>
    <property type="match status" value="1"/>
</dbReference>
<evidence type="ECO:0000313" key="12">
    <source>
        <dbReference type="EMBL" id="ATZ21776.1"/>
    </source>
</evidence>
<evidence type="ECO:0000256" key="4">
    <source>
        <dbReference type="ARBA" id="ARBA00022741"/>
    </source>
</evidence>
<dbReference type="GO" id="GO:0015421">
    <property type="term" value="F:ABC-type oligopeptide transporter activity"/>
    <property type="evidence" value="ECO:0007669"/>
    <property type="project" value="TreeGrafter"/>
</dbReference>
<dbReference type="InterPro" id="IPR036640">
    <property type="entry name" value="ABC1_TM_sf"/>
</dbReference>
<dbReference type="Pfam" id="PF00664">
    <property type="entry name" value="ABC_membrane"/>
    <property type="match status" value="1"/>
</dbReference>
<dbReference type="AlphaFoldDB" id="A0A2K8P502"/>
<dbReference type="GO" id="GO:0005886">
    <property type="term" value="C:plasma membrane"/>
    <property type="evidence" value="ECO:0007669"/>
    <property type="project" value="UniProtKB-SubCell"/>
</dbReference>
<dbReference type="PROSITE" id="PS00211">
    <property type="entry name" value="ABC_TRANSPORTER_1"/>
    <property type="match status" value="1"/>
</dbReference>
<keyword evidence="13" id="KW-1185">Reference proteome</keyword>
<feature type="compositionally biased region" description="Basic and acidic residues" evidence="8">
    <location>
        <begin position="1"/>
        <end position="15"/>
    </location>
</feature>
<evidence type="ECO:0000256" key="3">
    <source>
        <dbReference type="ARBA" id="ARBA00022692"/>
    </source>
</evidence>
<dbReference type="Gene3D" id="1.20.1560.10">
    <property type="entry name" value="ABC transporter type 1, transmembrane domain"/>
    <property type="match status" value="1"/>
</dbReference>
<dbReference type="Proteomes" id="UP000232223">
    <property type="component" value="Chromosome"/>
</dbReference>
<keyword evidence="5 12" id="KW-0067">ATP-binding</keyword>
<dbReference type="Pfam" id="PF00005">
    <property type="entry name" value="ABC_tran"/>
    <property type="match status" value="1"/>
</dbReference>
<dbReference type="GO" id="GO:0005524">
    <property type="term" value="F:ATP binding"/>
    <property type="evidence" value="ECO:0007669"/>
    <property type="project" value="UniProtKB-KW"/>
</dbReference>
<dbReference type="InterPro" id="IPR003439">
    <property type="entry name" value="ABC_transporter-like_ATP-bd"/>
</dbReference>
<dbReference type="SUPFAM" id="SSF52540">
    <property type="entry name" value="P-loop containing nucleoside triphosphate hydrolases"/>
    <property type="match status" value="1"/>
</dbReference>
<dbReference type="PANTHER" id="PTHR43394:SF1">
    <property type="entry name" value="ATP-BINDING CASSETTE SUB-FAMILY B MEMBER 10, MITOCHONDRIAL"/>
    <property type="match status" value="1"/>
</dbReference>
<keyword evidence="3 9" id="KW-0812">Transmembrane</keyword>
<dbReference type="PANTHER" id="PTHR43394">
    <property type="entry name" value="ATP-DEPENDENT PERMEASE MDL1, MITOCHONDRIAL"/>
    <property type="match status" value="1"/>
</dbReference>
<dbReference type="GO" id="GO:0016887">
    <property type="term" value="F:ATP hydrolysis activity"/>
    <property type="evidence" value="ECO:0007669"/>
    <property type="project" value="InterPro"/>
</dbReference>
<keyword evidence="6 9" id="KW-1133">Transmembrane helix</keyword>
<feature type="transmembrane region" description="Helical" evidence="9">
    <location>
        <begin position="214"/>
        <end position="234"/>
    </location>
</feature>
<feature type="domain" description="ABC transporter" evidence="10">
    <location>
        <begin position="391"/>
        <end position="629"/>
    </location>
</feature>
<proteinExistence type="inferred from homology"/>
<reference evidence="12 13" key="1">
    <citation type="submission" date="2017-11" db="EMBL/GenBank/DDBJ databases">
        <title>Genome sequence of Mesoplasma tabanidae BARC 857 (ATCC 49584).</title>
        <authorList>
            <person name="Lo W.-S."/>
            <person name="Kuo C.-H."/>
        </authorList>
    </citation>
    <scope>NUCLEOTIDE SEQUENCE [LARGE SCALE GENOMIC DNA]</scope>
    <source>
        <strain evidence="12 13">BARC 857</strain>
    </source>
</reference>
<evidence type="ECO:0000256" key="7">
    <source>
        <dbReference type="ARBA" id="ARBA00023136"/>
    </source>
</evidence>
<dbReference type="InterPro" id="IPR017871">
    <property type="entry name" value="ABC_transporter-like_CS"/>
</dbReference>
<feature type="transmembrane region" description="Helical" evidence="9">
    <location>
        <begin position="62"/>
        <end position="85"/>
    </location>
</feature>
<evidence type="ECO:0000256" key="9">
    <source>
        <dbReference type="SAM" id="Phobius"/>
    </source>
</evidence>
<dbReference type="InterPro" id="IPR003593">
    <property type="entry name" value="AAA+_ATPase"/>
</dbReference>
<dbReference type="CDD" id="cd07346">
    <property type="entry name" value="ABC_6TM_exporters"/>
    <property type="match status" value="1"/>
</dbReference>
<dbReference type="PROSITE" id="PS50893">
    <property type="entry name" value="ABC_TRANSPORTER_2"/>
    <property type="match status" value="1"/>
</dbReference>
<dbReference type="SUPFAM" id="SSF90123">
    <property type="entry name" value="ABC transporter transmembrane region"/>
    <property type="match status" value="1"/>
</dbReference>
<organism evidence="12 13">
    <name type="scientific">Mesoplasma tabanidae</name>
    <dbReference type="NCBI Taxonomy" id="219745"/>
    <lineage>
        <taxon>Bacteria</taxon>
        <taxon>Bacillati</taxon>
        <taxon>Mycoplasmatota</taxon>
        <taxon>Mollicutes</taxon>
        <taxon>Entomoplasmatales</taxon>
        <taxon>Entomoplasmataceae</taxon>
        <taxon>Mesoplasma</taxon>
    </lineage>
</organism>
<dbReference type="FunFam" id="3.40.50.300:FF:000218">
    <property type="entry name" value="Multidrug ABC transporter ATP-binding protein"/>
    <property type="match status" value="1"/>
</dbReference>
<name>A0A2K8P502_9MOLU</name>
<evidence type="ECO:0000259" key="11">
    <source>
        <dbReference type="PROSITE" id="PS50929"/>
    </source>
</evidence>
<evidence type="ECO:0000256" key="5">
    <source>
        <dbReference type="ARBA" id="ARBA00022840"/>
    </source>
</evidence>
<dbReference type="OrthoDB" id="9763744at2"/>
<feature type="transmembrane region" description="Helical" evidence="9">
    <location>
        <begin position="296"/>
        <end position="319"/>
    </location>
</feature>
<comment type="subcellular location">
    <subcellularLocation>
        <location evidence="1">Cell membrane</location>
        <topology evidence="1">Multi-pass membrane protein</topology>
    </subcellularLocation>
</comment>
<protein>
    <submittedName>
        <fullName evidence="12">ABC transporter ATP-binding protein</fullName>
    </submittedName>
</protein>
<evidence type="ECO:0000256" key="6">
    <source>
        <dbReference type="ARBA" id="ARBA00022989"/>
    </source>
</evidence>
<dbReference type="EMBL" id="CP024969">
    <property type="protein sequence ID" value="ATZ21776.1"/>
    <property type="molecule type" value="Genomic_DNA"/>
</dbReference>
<feature type="transmembrane region" description="Helical" evidence="9">
    <location>
        <begin position="331"/>
        <end position="352"/>
    </location>
</feature>
<feature type="transmembrane region" description="Helical" evidence="9">
    <location>
        <begin position="105"/>
        <end position="129"/>
    </location>
</feature>
<feature type="region of interest" description="Disordered" evidence="8">
    <location>
        <begin position="1"/>
        <end position="21"/>
    </location>
</feature>
<evidence type="ECO:0000256" key="1">
    <source>
        <dbReference type="ARBA" id="ARBA00004651"/>
    </source>
</evidence>
<dbReference type="InterPro" id="IPR011527">
    <property type="entry name" value="ABC1_TM_dom"/>
</dbReference>
<evidence type="ECO:0000313" key="13">
    <source>
        <dbReference type="Proteomes" id="UP000232223"/>
    </source>
</evidence>
<feature type="domain" description="ABC transmembrane type-1" evidence="11">
    <location>
        <begin position="66"/>
        <end position="354"/>
    </location>
</feature>
<dbReference type="RefSeq" id="WP_100679698.1">
    <property type="nucleotide sequence ID" value="NZ_CP024969.1"/>
</dbReference>
<accession>A0A2K8P502</accession>
<dbReference type="SMART" id="SM00382">
    <property type="entry name" value="AAA"/>
    <property type="match status" value="1"/>
</dbReference>
<dbReference type="KEGG" id="mtab:MTABA_v1c05840"/>
<evidence type="ECO:0000259" key="10">
    <source>
        <dbReference type="PROSITE" id="PS50893"/>
    </source>
</evidence>
<dbReference type="Gene3D" id="3.40.50.300">
    <property type="entry name" value="P-loop containing nucleotide triphosphate hydrolases"/>
    <property type="match status" value="1"/>
</dbReference>
<dbReference type="InterPro" id="IPR027417">
    <property type="entry name" value="P-loop_NTPase"/>
</dbReference>
<gene>
    <name evidence="12" type="ORF">MTABA_v1c05840</name>
</gene>
<keyword evidence="4" id="KW-0547">Nucleotide-binding</keyword>
<sequence>MDREEQQMLDNEKLNESSTPQVRVSRWLKKSDLNTELEANKSKKKKSSYIGLLIRYMKKNKLWTTLMLISVIILSIASAMTPKIIEQMSAAVLVEKTGEVLPKWWGLNFNTLLGIEIAIILFMALATFVSQWTAGMLGKKIEVDLRNDLNKKLVSMDMSYYSDKKIGEILTKVVSDTQIIGEQTGIIPITFLNGILTTIASIIVMSTISGPLTIVLFSVFLVMFIIFAVLFIPMKPIAYKTRKIVTEVNGDVTDRISNVKLIKASGTEKYEENRFIEKHVPYFEQSTHMNYYQAMILSLIFLIINAIETIMIIATVLIYDANDVAAVLPGMISASALMIGPLMSFLRVLVGLTQSNVASKRIGEILEQEPRFNNHFEDKEGVVIDKIQGNIYFRDVAFAYPEKPTELILPKFDFTFEQGKSYAFVGTTGAGKSTISKLLLRFYDPTIGQVLINENIDLKDVVLSSYLDKVGYVEQEPAIFLGNVYDNVRYGRFEATDKQVVAACKKAELHDLIMSWPDGYDTILGERGFMLSGGQKQRLVIARMFLKNPQLLILDEATSALDNIVEKEIQAKLNELMKGRTSVTIAHRLSTIKNVDEILVLAPKQGIVQRGTFNELKKVPGHFKDLYDAGNSKNDGKGVVNNEQQ</sequence>